<name>A0AAC9D2L3_9FLAO</name>
<sequence>MFSTLVRINCHSKNSFLKLIAGNLLEKLYCCEINCAEMAKSVLFAHHGRGCTIVASKICENVVIFQNVSIGANLKYNKINDEWENVGNPIIAKNVIIADGAKILGPIVIGENSVIGAGAIITKNIPANSVAFGVNQFKPKDENYDFIFNSNMINPQKIIEANKKLVAAFNAQNKTS</sequence>
<keyword evidence="3 4" id="KW-0012">Acyltransferase</keyword>
<dbReference type="AlphaFoldDB" id="A0AAC9D2L3"/>
<gene>
    <name evidence="4" type="primary">cysE_2</name>
    <name evidence="4" type="ORF">BB050_03738</name>
</gene>
<dbReference type="SUPFAM" id="SSF51161">
    <property type="entry name" value="Trimeric LpxA-like enzymes"/>
    <property type="match status" value="1"/>
</dbReference>
<dbReference type="KEGG" id="fjg:BB050_03738"/>
<dbReference type="PANTHER" id="PTHR42811">
    <property type="entry name" value="SERINE ACETYLTRANSFERASE"/>
    <property type="match status" value="1"/>
</dbReference>
<dbReference type="EC" id="2.3.1.30" evidence="4"/>
<accession>A0AAC9D2L3</accession>
<keyword evidence="2" id="KW-0677">Repeat</keyword>
<evidence type="ECO:0000313" key="5">
    <source>
        <dbReference type="Proteomes" id="UP000093276"/>
    </source>
</evidence>
<dbReference type="InterPro" id="IPR018357">
    <property type="entry name" value="Hexapep_transf_CS"/>
</dbReference>
<evidence type="ECO:0000313" key="4">
    <source>
        <dbReference type="EMBL" id="AOC96817.1"/>
    </source>
</evidence>
<evidence type="ECO:0000256" key="2">
    <source>
        <dbReference type="ARBA" id="ARBA00022737"/>
    </source>
</evidence>
<keyword evidence="1 4" id="KW-0808">Transferase</keyword>
<evidence type="ECO:0000256" key="3">
    <source>
        <dbReference type="ARBA" id="ARBA00023315"/>
    </source>
</evidence>
<dbReference type="Pfam" id="PF00132">
    <property type="entry name" value="Hexapep"/>
    <property type="match status" value="1"/>
</dbReference>
<dbReference type="InterPro" id="IPR011004">
    <property type="entry name" value="Trimer_LpxA-like_sf"/>
</dbReference>
<dbReference type="EMBL" id="CP016907">
    <property type="protein sequence ID" value="AOC96817.1"/>
    <property type="molecule type" value="Genomic_DNA"/>
</dbReference>
<dbReference type="Proteomes" id="UP000093276">
    <property type="component" value="Chromosome"/>
</dbReference>
<evidence type="ECO:0000256" key="1">
    <source>
        <dbReference type="ARBA" id="ARBA00022679"/>
    </source>
</evidence>
<protein>
    <submittedName>
        <fullName evidence="4">Serine acetyltransferase</fullName>
        <ecNumber evidence="4">2.3.1.30</ecNumber>
    </submittedName>
</protein>
<dbReference type="Gene3D" id="2.160.10.10">
    <property type="entry name" value="Hexapeptide repeat proteins"/>
    <property type="match status" value="1"/>
</dbReference>
<dbReference type="InterPro" id="IPR001451">
    <property type="entry name" value="Hexapep"/>
</dbReference>
<dbReference type="GO" id="GO:0009001">
    <property type="term" value="F:serine O-acetyltransferase activity"/>
    <property type="evidence" value="ECO:0007669"/>
    <property type="project" value="UniProtKB-EC"/>
</dbReference>
<dbReference type="PROSITE" id="PS00101">
    <property type="entry name" value="HEXAPEP_TRANSFERASES"/>
    <property type="match status" value="1"/>
</dbReference>
<proteinExistence type="predicted"/>
<organism evidence="4 5">
    <name type="scientific">Flavobacterium anhuiense</name>
    <dbReference type="NCBI Taxonomy" id="459526"/>
    <lineage>
        <taxon>Bacteria</taxon>
        <taxon>Pseudomonadati</taxon>
        <taxon>Bacteroidota</taxon>
        <taxon>Flavobacteriia</taxon>
        <taxon>Flavobacteriales</taxon>
        <taxon>Flavobacteriaceae</taxon>
        <taxon>Flavobacterium</taxon>
    </lineage>
</organism>
<reference evidence="4 5" key="1">
    <citation type="submission" date="2016-08" db="EMBL/GenBank/DDBJ databases">
        <title>Complete genome sequence of Flavobacterium johnsoniae strain GSE09, a volatile-producing biocontrol agent isolated from cucumber (Cucumis sativus).</title>
        <authorList>
            <person name="Jeong J.-J."/>
            <person name="Oh J.Y."/>
            <person name="Jim Y.J."/>
            <person name="Sang M.K."/>
            <person name="Kim K.D."/>
        </authorList>
    </citation>
    <scope>NUCLEOTIDE SEQUENCE [LARGE SCALE GENOMIC DNA]</scope>
    <source>
        <strain evidence="4 5">GSE09</strain>
    </source>
</reference>